<evidence type="ECO:0000313" key="2">
    <source>
        <dbReference type="EMBL" id="KAF2677395.1"/>
    </source>
</evidence>
<protein>
    <submittedName>
        <fullName evidence="2">Uncharacterized protein</fullName>
    </submittedName>
</protein>
<keyword evidence="3" id="KW-1185">Reference proteome</keyword>
<feature type="compositionally biased region" description="Polar residues" evidence="1">
    <location>
        <begin position="1"/>
        <end position="10"/>
    </location>
</feature>
<accession>A0A6G1IGY7</accession>
<organism evidence="2 3">
    <name type="scientific">Lentithecium fluviatile CBS 122367</name>
    <dbReference type="NCBI Taxonomy" id="1168545"/>
    <lineage>
        <taxon>Eukaryota</taxon>
        <taxon>Fungi</taxon>
        <taxon>Dikarya</taxon>
        <taxon>Ascomycota</taxon>
        <taxon>Pezizomycotina</taxon>
        <taxon>Dothideomycetes</taxon>
        <taxon>Pleosporomycetidae</taxon>
        <taxon>Pleosporales</taxon>
        <taxon>Massarineae</taxon>
        <taxon>Lentitheciaceae</taxon>
        <taxon>Lentithecium</taxon>
    </lineage>
</organism>
<dbReference type="AlphaFoldDB" id="A0A6G1IGY7"/>
<reference evidence="2" key="1">
    <citation type="journal article" date="2020" name="Stud. Mycol.">
        <title>101 Dothideomycetes genomes: a test case for predicting lifestyles and emergence of pathogens.</title>
        <authorList>
            <person name="Haridas S."/>
            <person name="Albert R."/>
            <person name="Binder M."/>
            <person name="Bloem J."/>
            <person name="Labutti K."/>
            <person name="Salamov A."/>
            <person name="Andreopoulos B."/>
            <person name="Baker S."/>
            <person name="Barry K."/>
            <person name="Bills G."/>
            <person name="Bluhm B."/>
            <person name="Cannon C."/>
            <person name="Castanera R."/>
            <person name="Culley D."/>
            <person name="Daum C."/>
            <person name="Ezra D."/>
            <person name="Gonzalez J."/>
            <person name="Henrissat B."/>
            <person name="Kuo A."/>
            <person name="Liang C."/>
            <person name="Lipzen A."/>
            <person name="Lutzoni F."/>
            <person name="Magnuson J."/>
            <person name="Mondo S."/>
            <person name="Nolan M."/>
            <person name="Ohm R."/>
            <person name="Pangilinan J."/>
            <person name="Park H.-J."/>
            <person name="Ramirez L."/>
            <person name="Alfaro M."/>
            <person name="Sun H."/>
            <person name="Tritt A."/>
            <person name="Yoshinaga Y."/>
            <person name="Zwiers L.-H."/>
            <person name="Turgeon B."/>
            <person name="Goodwin S."/>
            <person name="Spatafora J."/>
            <person name="Crous P."/>
            <person name="Grigoriev I."/>
        </authorList>
    </citation>
    <scope>NUCLEOTIDE SEQUENCE</scope>
    <source>
        <strain evidence="2">CBS 122367</strain>
    </source>
</reference>
<feature type="compositionally biased region" description="Basic and acidic residues" evidence="1">
    <location>
        <begin position="13"/>
        <end position="23"/>
    </location>
</feature>
<evidence type="ECO:0000256" key="1">
    <source>
        <dbReference type="SAM" id="MobiDB-lite"/>
    </source>
</evidence>
<sequence length="156" mass="17888">MTSSWKTSTLPCRDPDFRTESAKKAAPPSLASLQDYRGLILSCQQIYKEVEHEYVQMLSRFLSTIHQQWLHENRSLRIFTPTRISDSTHIRIGIPSEGLSSVCTTEVLEVLGCLARNLPSFQLCLYYEPEMPRRHLFSFLGPLMKALVTNSCSIHR</sequence>
<gene>
    <name evidence="2" type="ORF">K458DRAFT_159971</name>
</gene>
<name>A0A6G1IGY7_9PLEO</name>
<dbReference type="Proteomes" id="UP000799291">
    <property type="component" value="Unassembled WGS sequence"/>
</dbReference>
<dbReference type="EMBL" id="MU005622">
    <property type="protein sequence ID" value="KAF2677395.1"/>
    <property type="molecule type" value="Genomic_DNA"/>
</dbReference>
<proteinExistence type="predicted"/>
<feature type="region of interest" description="Disordered" evidence="1">
    <location>
        <begin position="1"/>
        <end position="24"/>
    </location>
</feature>
<evidence type="ECO:0000313" key="3">
    <source>
        <dbReference type="Proteomes" id="UP000799291"/>
    </source>
</evidence>